<keyword evidence="1" id="KW-0812">Transmembrane</keyword>
<dbReference type="Pfam" id="PF01476">
    <property type="entry name" value="LysM"/>
    <property type="match status" value="1"/>
</dbReference>
<dbReference type="AlphaFoldDB" id="A0A831Z205"/>
<dbReference type="InterPro" id="IPR018392">
    <property type="entry name" value="LysM"/>
</dbReference>
<keyword evidence="1" id="KW-0472">Membrane</keyword>
<dbReference type="CDD" id="cd12797">
    <property type="entry name" value="M23_peptidase"/>
    <property type="match status" value="1"/>
</dbReference>
<dbReference type="InterPro" id="IPR036779">
    <property type="entry name" value="LysM_dom_sf"/>
</dbReference>
<name>A0A831Z205_UNCKA</name>
<proteinExistence type="predicted"/>
<dbReference type="PANTHER" id="PTHR21666">
    <property type="entry name" value="PEPTIDASE-RELATED"/>
    <property type="match status" value="1"/>
</dbReference>
<dbReference type="Pfam" id="PF01551">
    <property type="entry name" value="Peptidase_M23"/>
    <property type="match status" value="1"/>
</dbReference>
<dbReference type="InterPro" id="IPR050570">
    <property type="entry name" value="Cell_wall_metabolism_enzyme"/>
</dbReference>
<dbReference type="PANTHER" id="PTHR21666:SF290">
    <property type="entry name" value="PEPTIDASE M23 DOMAIN PROTEIN"/>
    <property type="match status" value="1"/>
</dbReference>
<dbReference type="CDD" id="cd00118">
    <property type="entry name" value="LysM"/>
    <property type="match status" value="1"/>
</dbReference>
<reference evidence="3" key="1">
    <citation type="journal article" date="2020" name="mSystems">
        <title>Genome- and Community-Level Interaction Insights into Carbon Utilization and Element Cycling Functions of Hydrothermarchaeota in Hydrothermal Sediment.</title>
        <authorList>
            <person name="Zhou Z."/>
            <person name="Liu Y."/>
            <person name="Xu W."/>
            <person name="Pan J."/>
            <person name="Luo Z.H."/>
            <person name="Li M."/>
        </authorList>
    </citation>
    <scope>NUCLEOTIDE SEQUENCE [LARGE SCALE GENOMIC DNA]</scope>
    <source>
        <strain evidence="3">SpSt-361</strain>
    </source>
</reference>
<dbReference type="Gene3D" id="3.10.350.10">
    <property type="entry name" value="LysM domain"/>
    <property type="match status" value="1"/>
</dbReference>
<evidence type="ECO:0000259" key="2">
    <source>
        <dbReference type="PROSITE" id="PS51782"/>
    </source>
</evidence>
<feature type="domain" description="LysM" evidence="2">
    <location>
        <begin position="162"/>
        <end position="208"/>
    </location>
</feature>
<dbReference type="SMART" id="SM00257">
    <property type="entry name" value="LysM"/>
    <property type="match status" value="2"/>
</dbReference>
<gene>
    <name evidence="3" type="ORF">ENR01_00305</name>
</gene>
<dbReference type="InterPro" id="IPR011055">
    <property type="entry name" value="Dup_hybrid_motif"/>
</dbReference>
<dbReference type="GO" id="GO:0004222">
    <property type="term" value="F:metalloendopeptidase activity"/>
    <property type="evidence" value="ECO:0007669"/>
    <property type="project" value="TreeGrafter"/>
</dbReference>
<dbReference type="Gene3D" id="2.70.70.10">
    <property type="entry name" value="Glucose Permease (Domain IIA)"/>
    <property type="match status" value="1"/>
</dbReference>
<feature type="transmembrane region" description="Helical" evidence="1">
    <location>
        <begin position="60"/>
        <end position="81"/>
    </location>
</feature>
<protein>
    <submittedName>
        <fullName evidence="3">LysM peptidoglycan-binding domain-containing protein</fullName>
    </submittedName>
</protein>
<accession>A0A831Z205</accession>
<feature type="transmembrane region" description="Helical" evidence="1">
    <location>
        <begin position="102"/>
        <end position="128"/>
    </location>
</feature>
<evidence type="ECO:0000256" key="1">
    <source>
        <dbReference type="SAM" id="Phobius"/>
    </source>
</evidence>
<dbReference type="InterPro" id="IPR016047">
    <property type="entry name" value="M23ase_b-sheet_dom"/>
</dbReference>
<organism evidence="3">
    <name type="scientific">candidate division WWE3 bacterium</name>
    <dbReference type="NCBI Taxonomy" id="2053526"/>
    <lineage>
        <taxon>Bacteria</taxon>
        <taxon>Katanobacteria</taxon>
    </lineage>
</organism>
<keyword evidence="1" id="KW-1133">Transmembrane helix</keyword>
<dbReference type="EMBL" id="DSPJ01000008">
    <property type="protein sequence ID" value="HEX61589.1"/>
    <property type="molecule type" value="Genomic_DNA"/>
</dbReference>
<dbReference type="PROSITE" id="PS51782">
    <property type="entry name" value="LYSM"/>
    <property type="match status" value="1"/>
</dbReference>
<dbReference type="SUPFAM" id="SSF54106">
    <property type="entry name" value="LysM domain"/>
    <property type="match status" value="1"/>
</dbReference>
<sequence length="414" mass="44806">MDRTNNPGLARMVRFVGDEPSRPPLAVLGGQLKLGLMEESKKETLIEDLVSFGGGLFSYLYRRIAGLGLGLTSFIFSGFTLTEHFKFWLSRRFVRRKGQLAFPFAHATLVGVSLTLLVATAGLGGLIFQKPRSISSESSSFILESQNDLITEESALLRSVAIEHTVIEGETLLSIAEFYRIPTPVLVDANRKVLPPPYQLYPGMKLAIPAPSGTVISLNADTTVAKLAGSYGAIPQDIIEYNYLFPDQDGQYRLYAGQKVIVPVYEGGFVGSAAAPTGECGELKFSVWPASSRNVFESFLEHARSLGFTYAGMDITASLGEELYAATEGVVVRVGTPSAWNNGYGGSVFINVEGTGYQMRYAHLSEVLVAPGQKVFAGEVVGKAGSTGWAYGPHLHFELLCKGNKIDPALLFPR</sequence>
<evidence type="ECO:0000313" key="3">
    <source>
        <dbReference type="EMBL" id="HEX61589.1"/>
    </source>
</evidence>
<dbReference type="SUPFAM" id="SSF51261">
    <property type="entry name" value="Duplicated hybrid motif"/>
    <property type="match status" value="1"/>
</dbReference>
<comment type="caution">
    <text evidence="3">The sequence shown here is derived from an EMBL/GenBank/DDBJ whole genome shotgun (WGS) entry which is preliminary data.</text>
</comment>